<dbReference type="GO" id="GO:0007165">
    <property type="term" value="P:signal transduction"/>
    <property type="evidence" value="ECO:0007669"/>
    <property type="project" value="InterPro"/>
</dbReference>
<reference evidence="3" key="1">
    <citation type="submission" date="2016-01" db="EMBL/GenBank/DDBJ databases">
        <title>Reference transcriptome for the parasite Schistocephalus solidus: insights into the molecular evolution of parasitism.</title>
        <authorList>
            <person name="Hebert F.O."/>
            <person name="Grambauer S."/>
            <person name="Barber I."/>
            <person name="Landry C.R."/>
            <person name="Aubin-Horth N."/>
        </authorList>
    </citation>
    <scope>NUCLEOTIDE SEQUENCE</scope>
</reference>
<feature type="compositionally biased region" description="Acidic residues" evidence="1">
    <location>
        <begin position="243"/>
        <end position="266"/>
    </location>
</feature>
<dbReference type="Gene3D" id="2.60.220.30">
    <property type="match status" value="1"/>
</dbReference>
<sequence length="1003" mass="109725">MADQPAEGAGTAPAEETVPAEQTPAEDDGENVETAGGEDVGEGEGEGEGEDEGEGGEVDAGEGIDDDAEEDITELPPNPTPHDLRKIMAKEVAKLKEIPVKQFIEAMPATEKLHSQINSYAEQFMVEIIKQIPDVIPVLKKVGEYDQIVFDKLFEAKTADFKAAGKTPEEQEAILAEMEDRLTESVKVNFDFTHAISYIAGPLTVWRLDACKAVWAGHNEIVNAQKSDKILIEDPNAKKQEAEVSEEEGQEGEGEGEDGVAEEEEKPDVVQEEEHVEGELDPAEIAASERPALKEWTKHIYMTDEEDEKARSVICYVRAPPDCLLNDDDLIVSYANSLAAWPNLPGNSEVIGKFVCIRPRHPKVICILPNEPWYVGIPHNYGKNPTREVVIFWMEASEMGPPAAQTDEKAEDKAQATEGGEKQPEGDGAGAIAAEPDAEKDATPKPIPWNDLVTQDVTGEDSRYLEVRLSKLPEIVLAPAARIRRDSAELGRGGGKLSSLVDNRVVMTVPQGALKINILYSVQVQVINQHHAQLLRDQNLNVMAQFIACSPLVIISGPKKILFKPATFVLPLTDANPTTQTVIMSSATMPDAFKSTKTTVVETEDNTGSGSDDEGKTRKNEPIVLDPFQRSLLLPKLLAGASSSHAEVTLVTAGLEDSNWVPWTTPEIVEQKNSDICIFNFSRLEPRKILCIKSRTVMDPESLLQTATILERSLSQRMVYFILRQVSNSPSKICLAICLAQNLDKTLGQLATAGYTEGDKPTGPLFIYERQVFEVAFKGNIRPKKGGPRDSRHLSMDDGPMRIAFNSALQNTYMVDVEECDSSAQVACEKFRGFLEVTFQHLVKKPAKKRKGARTVGNKKFVMELETVLLCQLLIKLPKQPSDQAGACVLQPFTLVSKDAVTDEYLEGLARKLLGDTWRRLGLALNMTKTQIQAVGGRAESAGENKAITMLHSWVKNLPLEADRANLLINGLTAIGRSDLASELRTLNSDSSSPDSSPAAEAV</sequence>
<feature type="compositionally biased region" description="Basic and acidic residues" evidence="1">
    <location>
        <begin position="406"/>
        <end position="425"/>
    </location>
</feature>
<feature type="region of interest" description="Disordered" evidence="1">
    <location>
        <begin position="232"/>
        <end position="288"/>
    </location>
</feature>
<dbReference type="Pfam" id="PF19011">
    <property type="entry name" value="DUF5740"/>
    <property type="match status" value="1"/>
</dbReference>
<dbReference type="InterPro" id="IPR011029">
    <property type="entry name" value="DEATH-like_dom_sf"/>
</dbReference>
<protein>
    <submittedName>
        <fullName evidence="3">Death domain-containing protein 1</fullName>
    </submittedName>
</protein>
<dbReference type="PANTHER" id="PTHR28336:SF1">
    <property type="entry name" value="SIMILAR TO CDNA SEQUENCE BC005537"/>
    <property type="match status" value="1"/>
</dbReference>
<evidence type="ECO:0000259" key="2">
    <source>
        <dbReference type="PROSITE" id="PS50017"/>
    </source>
</evidence>
<dbReference type="Pfam" id="PF00531">
    <property type="entry name" value="Death"/>
    <property type="match status" value="1"/>
</dbReference>
<dbReference type="SUPFAM" id="SSF47986">
    <property type="entry name" value="DEATH domain"/>
    <property type="match status" value="1"/>
</dbReference>
<feature type="region of interest" description="Disordered" evidence="1">
    <location>
        <begin position="1"/>
        <end position="84"/>
    </location>
</feature>
<dbReference type="AlphaFoldDB" id="A0A0X3NV15"/>
<feature type="domain" description="Death" evidence="2">
    <location>
        <begin position="903"/>
        <end position="988"/>
    </location>
</feature>
<feature type="region of interest" description="Disordered" evidence="1">
    <location>
        <begin position="598"/>
        <end position="620"/>
    </location>
</feature>
<evidence type="ECO:0000313" key="3">
    <source>
        <dbReference type="EMBL" id="JAP43539.1"/>
    </source>
</evidence>
<feature type="region of interest" description="Disordered" evidence="1">
    <location>
        <begin position="400"/>
        <end position="431"/>
    </location>
</feature>
<dbReference type="PANTHER" id="PTHR28336">
    <property type="entry name" value="BA1-643"/>
    <property type="match status" value="1"/>
</dbReference>
<gene>
    <name evidence="3" type="primary">DTHD1</name>
    <name evidence="3" type="ORF">TR162798</name>
</gene>
<organism evidence="3">
    <name type="scientific">Schistocephalus solidus</name>
    <name type="common">Tapeworm</name>
    <dbReference type="NCBI Taxonomy" id="70667"/>
    <lineage>
        <taxon>Eukaryota</taxon>
        <taxon>Metazoa</taxon>
        <taxon>Spiralia</taxon>
        <taxon>Lophotrochozoa</taxon>
        <taxon>Platyhelminthes</taxon>
        <taxon>Cestoda</taxon>
        <taxon>Eucestoda</taxon>
        <taxon>Diphyllobothriidea</taxon>
        <taxon>Diphyllobothriidae</taxon>
        <taxon>Schistocephalus</taxon>
    </lineage>
</organism>
<evidence type="ECO:0000256" key="1">
    <source>
        <dbReference type="SAM" id="MobiDB-lite"/>
    </source>
</evidence>
<proteinExistence type="predicted"/>
<name>A0A0X3NV15_SCHSO</name>
<feature type="compositionally biased region" description="Low complexity" evidence="1">
    <location>
        <begin position="1"/>
        <end position="17"/>
    </location>
</feature>
<feature type="compositionally biased region" description="Polar residues" evidence="1">
    <location>
        <begin position="598"/>
        <end position="610"/>
    </location>
</feature>
<dbReference type="InterPro" id="IPR000488">
    <property type="entry name" value="Death_dom"/>
</dbReference>
<dbReference type="EMBL" id="GEEE01019686">
    <property type="protein sequence ID" value="JAP43539.1"/>
    <property type="molecule type" value="Transcribed_RNA"/>
</dbReference>
<dbReference type="PROSITE" id="PS50017">
    <property type="entry name" value="DEATH_DOMAIN"/>
    <property type="match status" value="1"/>
</dbReference>
<dbReference type="InterPro" id="IPR043801">
    <property type="entry name" value="DUF5740"/>
</dbReference>
<feature type="compositionally biased region" description="Basic and acidic residues" evidence="1">
    <location>
        <begin position="232"/>
        <end position="242"/>
    </location>
</feature>
<accession>A0A0X3NV15</accession>
<feature type="compositionally biased region" description="Acidic residues" evidence="1">
    <location>
        <begin position="39"/>
        <end position="73"/>
    </location>
</feature>
<dbReference type="Gene3D" id="1.10.533.10">
    <property type="entry name" value="Death Domain, Fas"/>
    <property type="match status" value="1"/>
</dbReference>